<keyword evidence="1" id="KW-0812">Transmembrane</keyword>
<reference evidence="2" key="1">
    <citation type="submission" date="2011-01" db="EMBL/GenBank/DDBJ databases">
        <authorList>
            <person name="Muzny D."/>
            <person name="Qin X."/>
            <person name="Buhay C."/>
            <person name="Dugan-Rocha S."/>
            <person name="Ding Y."/>
            <person name="Chen G."/>
            <person name="Hawes A."/>
            <person name="Holder M."/>
            <person name="Jhangiani S."/>
            <person name="Johnson A."/>
            <person name="Khan Z."/>
            <person name="Li Z."/>
            <person name="Liu W."/>
            <person name="Liu X."/>
            <person name="Perez L."/>
            <person name="Shen H."/>
            <person name="Wang Q."/>
            <person name="Watt J."/>
            <person name="Xi L."/>
            <person name="Xin Y."/>
            <person name="Zhou J."/>
            <person name="Deng J."/>
            <person name="Jiang H."/>
            <person name="Liu Y."/>
            <person name="Qu J."/>
            <person name="Song X.-Z."/>
            <person name="Zhang L."/>
            <person name="Villasana D."/>
            <person name="Johnson A."/>
            <person name="Liu J."/>
            <person name="Liyanage D."/>
            <person name="Lorensuhewa L."/>
            <person name="Robinson T."/>
            <person name="Song A."/>
            <person name="Song B.-B."/>
            <person name="Dinh H."/>
            <person name="Thornton R."/>
            <person name="Coyle M."/>
            <person name="Francisco L."/>
            <person name="Jackson L."/>
            <person name="Javaid M."/>
            <person name="Korchina V."/>
            <person name="Kovar C."/>
            <person name="Mata R."/>
            <person name="Mathew T."/>
            <person name="Ngo R."/>
            <person name="Nguyen L."/>
            <person name="Nguyen N."/>
            <person name="Okwuonu G."/>
            <person name="Ongeri F."/>
            <person name="Pham C."/>
            <person name="Simmons D."/>
            <person name="Wilczek-Boney K."/>
            <person name="Hale W."/>
            <person name="Jakkamsetti A."/>
            <person name="Pham P."/>
            <person name="Ruth R."/>
            <person name="San Lucas F."/>
            <person name="Warren J."/>
            <person name="Zhang J."/>
            <person name="Zhao Z."/>
            <person name="Zhou C."/>
            <person name="Zhu D."/>
            <person name="Lee S."/>
            <person name="Bess C."/>
            <person name="Blankenburg K."/>
            <person name="Forbes L."/>
            <person name="Fu Q."/>
            <person name="Gubbala S."/>
            <person name="Hirani K."/>
            <person name="Jayaseelan J.C."/>
            <person name="Lara F."/>
            <person name="Munidasa M."/>
            <person name="Palculict T."/>
            <person name="Patil S."/>
            <person name="Pu L.-L."/>
            <person name="Saada N."/>
            <person name="Tang L."/>
            <person name="Weissenberger G."/>
            <person name="Zhu Y."/>
            <person name="Hemphill L."/>
            <person name="Shang Y."/>
            <person name="Youmans B."/>
            <person name="Ayvaz T."/>
            <person name="Ross M."/>
            <person name="Santibanez J."/>
            <person name="Aqrawi P."/>
            <person name="Gross S."/>
            <person name="Joshi V."/>
            <person name="Fowler G."/>
            <person name="Nazareth L."/>
            <person name="Reid J."/>
            <person name="Worley K."/>
            <person name="Petrosino J."/>
            <person name="Highlander S."/>
            <person name="Gibbs R."/>
        </authorList>
    </citation>
    <scope>NUCLEOTIDE SEQUENCE [LARGE SCALE GENOMIC DNA]</scope>
    <source>
        <strain evidence="2">ATCC 33269</strain>
    </source>
</reference>
<comment type="caution">
    <text evidence="2">The sequence shown here is derived from an EMBL/GenBank/DDBJ whole genome shotgun (WGS) entry which is preliminary data.</text>
</comment>
<feature type="transmembrane region" description="Helical" evidence="1">
    <location>
        <begin position="67"/>
        <end position="86"/>
    </location>
</feature>
<protein>
    <submittedName>
        <fullName evidence="2">Uncharacterized protein</fullName>
    </submittedName>
</protein>
<evidence type="ECO:0000256" key="1">
    <source>
        <dbReference type="SAM" id="Phobius"/>
    </source>
</evidence>
<dbReference type="STRING" id="28134.SAMN05444288_2317"/>
<keyword evidence="3" id="KW-1185">Reference proteome</keyword>
<feature type="transmembrane region" description="Helical" evidence="1">
    <location>
        <begin position="135"/>
        <end position="155"/>
    </location>
</feature>
<feature type="transmembrane region" description="Helical" evidence="1">
    <location>
        <begin position="199"/>
        <end position="222"/>
    </location>
</feature>
<evidence type="ECO:0000313" key="2">
    <source>
        <dbReference type="EMBL" id="EFZ37338.1"/>
    </source>
</evidence>
<evidence type="ECO:0000313" key="3">
    <source>
        <dbReference type="Proteomes" id="UP000005580"/>
    </source>
</evidence>
<proteinExistence type="predicted"/>
<organism evidence="2 3">
    <name type="scientific">Hoylesella oralis ATCC 33269</name>
    <dbReference type="NCBI Taxonomy" id="873533"/>
    <lineage>
        <taxon>Bacteria</taxon>
        <taxon>Pseudomonadati</taxon>
        <taxon>Bacteroidota</taxon>
        <taxon>Bacteroidia</taxon>
        <taxon>Bacteroidales</taxon>
        <taxon>Prevotellaceae</taxon>
        <taxon>Hoylesella</taxon>
    </lineage>
</organism>
<dbReference type="HOGENOM" id="CLU_106196_0_0_10"/>
<feature type="transmembrane region" description="Helical" evidence="1">
    <location>
        <begin position="6"/>
        <end position="22"/>
    </location>
</feature>
<dbReference type="RefSeq" id="WP_004368002.1">
    <property type="nucleotide sequence ID" value="NZ_GL833116.1"/>
</dbReference>
<dbReference type="eggNOG" id="ENOG50309BA">
    <property type="taxonomic scope" value="Bacteria"/>
</dbReference>
<keyword evidence="1" id="KW-0472">Membrane</keyword>
<keyword evidence="1" id="KW-1133">Transmembrane helix</keyword>
<dbReference type="Proteomes" id="UP000005580">
    <property type="component" value="Unassembled WGS sequence"/>
</dbReference>
<dbReference type="EMBL" id="AEPE02000003">
    <property type="protein sequence ID" value="EFZ37338.1"/>
    <property type="molecule type" value="Genomic_DNA"/>
</dbReference>
<feature type="transmembrane region" description="Helical" evidence="1">
    <location>
        <begin position="107"/>
        <end position="129"/>
    </location>
</feature>
<name>E7RNP5_9BACT</name>
<sequence>METVVAILMILVCFNFLLKQTFTTWRALAVTTVVLALFAALMWPLAIEQSKTQIADWLKNTELMRDIAVILTIDVAAQLTFCLFTVRMPSAEKAKPRSRAIHILLTLYPGIIVFPVVFATLVELIFALPGTSFTLIAYMLAAAILAVVPLGRVLLRLLLPENDLRLEMLFLSNVLVAVVGVVATVNGETQTKSADSIDLTALCGFLVLLMAGLLCGMAWYALKQKRNNNINNR</sequence>
<gene>
    <name evidence="2" type="ORF">HMPREF0663_10796</name>
</gene>
<accession>E7RNP5</accession>
<feature type="transmembrane region" description="Helical" evidence="1">
    <location>
        <begin position="27"/>
        <end position="47"/>
    </location>
</feature>
<dbReference type="AlphaFoldDB" id="E7RNP5"/>
<feature type="transmembrane region" description="Helical" evidence="1">
    <location>
        <begin position="167"/>
        <end position="187"/>
    </location>
</feature>